<dbReference type="eggNOG" id="COG4372">
    <property type="taxonomic scope" value="Bacteria"/>
</dbReference>
<feature type="coiled-coil region" evidence="1">
    <location>
        <begin position="27"/>
        <end position="169"/>
    </location>
</feature>
<dbReference type="AlphaFoldDB" id="D1PVT5"/>
<name>D1PVT5_9BACT</name>
<dbReference type="OrthoDB" id="1115172at2"/>
<dbReference type="HOGENOM" id="CLU_081205_0_0_10"/>
<proteinExistence type="predicted"/>
<gene>
    <name evidence="2" type="ORF">HMPREF0645_1070</name>
</gene>
<evidence type="ECO:0008006" key="4">
    <source>
        <dbReference type="Google" id="ProtNLM"/>
    </source>
</evidence>
<dbReference type="Proteomes" id="UP000003160">
    <property type="component" value="Unassembled WGS sequence"/>
</dbReference>
<keyword evidence="3" id="KW-1185">Reference proteome</keyword>
<evidence type="ECO:0000313" key="3">
    <source>
        <dbReference type="Proteomes" id="UP000003160"/>
    </source>
</evidence>
<organism evidence="2 3">
    <name type="scientific">Hallella bergensis DSM 17361</name>
    <dbReference type="NCBI Taxonomy" id="585502"/>
    <lineage>
        <taxon>Bacteria</taxon>
        <taxon>Pseudomonadati</taxon>
        <taxon>Bacteroidota</taxon>
        <taxon>Bacteroidia</taxon>
        <taxon>Bacteroidales</taxon>
        <taxon>Prevotellaceae</taxon>
        <taxon>Hallella</taxon>
    </lineage>
</organism>
<accession>D1PVT5</accession>
<keyword evidence="1" id="KW-0175">Coiled coil</keyword>
<evidence type="ECO:0000256" key="1">
    <source>
        <dbReference type="SAM" id="Coils"/>
    </source>
</evidence>
<protein>
    <recommendedName>
        <fullName evidence="4">Chromosome segregation protein SMC</fullName>
    </recommendedName>
</protein>
<reference evidence="2 3" key="1">
    <citation type="submission" date="2009-10" db="EMBL/GenBank/DDBJ databases">
        <authorList>
            <person name="Qin X."/>
            <person name="Bachman B."/>
            <person name="Battles P."/>
            <person name="Bell A."/>
            <person name="Bess C."/>
            <person name="Bickham C."/>
            <person name="Chaboub L."/>
            <person name="Chen D."/>
            <person name="Coyle M."/>
            <person name="Deiros D.R."/>
            <person name="Dinh H."/>
            <person name="Forbes L."/>
            <person name="Fowler G."/>
            <person name="Francisco L."/>
            <person name="Fu Q."/>
            <person name="Gubbala S."/>
            <person name="Hale W."/>
            <person name="Han Y."/>
            <person name="Hemphill L."/>
            <person name="Highlander S.K."/>
            <person name="Hirani K."/>
            <person name="Hogues M."/>
            <person name="Jackson L."/>
            <person name="Jakkamsetti A."/>
            <person name="Javaid M."/>
            <person name="Jiang H."/>
            <person name="Korchina V."/>
            <person name="Kovar C."/>
            <person name="Lara F."/>
            <person name="Lee S."/>
            <person name="Mata R."/>
            <person name="Mathew T."/>
            <person name="Moen C."/>
            <person name="Morales K."/>
            <person name="Munidasa M."/>
            <person name="Nazareth L."/>
            <person name="Ngo R."/>
            <person name="Nguyen L."/>
            <person name="Okwuonu G."/>
            <person name="Ongeri F."/>
            <person name="Patil S."/>
            <person name="Petrosino J."/>
            <person name="Pham C."/>
            <person name="Pham P."/>
            <person name="Pu L.-L."/>
            <person name="Puazo M."/>
            <person name="Raj R."/>
            <person name="Reid J."/>
            <person name="Rouhana J."/>
            <person name="Saada N."/>
            <person name="Shang Y."/>
            <person name="Simmons D."/>
            <person name="Thornton R."/>
            <person name="Warren J."/>
            <person name="Weissenberger G."/>
            <person name="Zhang J."/>
            <person name="Zhang L."/>
            <person name="Zhou C."/>
            <person name="Zhu D."/>
            <person name="Muzny D."/>
            <person name="Worley K."/>
            <person name="Gibbs R."/>
        </authorList>
    </citation>
    <scope>NUCLEOTIDE SEQUENCE [LARGE SCALE GENOMIC DNA]</scope>
    <source>
        <strain evidence="2 3">DSM 17361</strain>
    </source>
</reference>
<dbReference type="RefSeq" id="WP_007173184.1">
    <property type="nucleotide sequence ID" value="NZ_GG704780.1"/>
</dbReference>
<evidence type="ECO:0000313" key="2">
    <source>
        <dbReference type="EMBL" id="EFA44440.1"/>
    </source>
</evidence>
<dbReference type="EMBL" id="ACKS01000045">
    <property type="protein sequence ID" value="EFA44440.1"/>
    <property type="molecule type" value="Genomic_DNA"/>
</dbReference>
<comment type="caution">
    <text evidence="2">The sequence shown here is derived from an EMBL/GenBank/DDBJ whole genome shotgun (WGS) entry which is preliminary data.</text>
</comment>
<sequence length="290" mass="32931">MNKKIFIPLILLILLLAGGMAWLYFNLDKQKKEKEEMVQLAELDKKEMENEYQQFARQYSEMKTQINNDSIVAQLTREQEKTQRLLKELQQTKSTDAREIARLKKELATMRAVIRSYVIEIDSLNRLNQNLTAENTRIKGQYEEANKQIEGLSTEKQNLSEKVAIASQLDAVGINMTGMDKRNRATRKLKKTKALQVNFSLAKNVTAPSGMKTIYVRINTPTGALLGGAGTFPYENKNLQCSMKRTVEYNGKETPITLFCNIDQALQAGTYRVSIFADGNMIGSQSFVLK</sequence>